<feature type="region of interest" description="Disordered" evidence="3">
    <location>
        <begin position="166"/>
        <end position="185"/>
    </location>
</feature>
<dbReference type="InterPro" id="IPR008271">
    <property type="entry name" value="Ser/Thr_kinase_AS"/>
</dbReference>
<dbReference type="PROSITE" id="PS00108">
    <property type="entry name" value="PROTEIN_KINASE_ST"/>
    <property type="match status" value="1"/>
</dbReference>
<dbReference type="PANTHER" id="PTHR27001">
    <property type="entry name" value="OS01G0253100 PROTEIN"/>
    <property type="match status" value="1"/>
</dbReference>
<name>A0AAP0K4U7_9MAGN</name>
<evidence type="ECO:0000259" key="4">
    <source>
        <dbReference type="PROSITE" id="PS50011"/>
    </source>
</evidence>
<keyword evidence="6" id="KW-1185">Reference proteome</keyword>
<evidence type="ECO:0000313" key="5">
    <source>
        <dbReference type="EMBL" id="KAK9145963.1"/>
    </source>
</evidence>
<dbReference type="InterPro" id="IPR000719">
    <property type="entry name" value="Prot_kinase_dom"/>
</dbReference>
<sequence>MALFSCLKFEMGSSRRRSKRVDPSPLKVADDHDPLNKKPPTNCNNSVDAHMIKRYSWPEIHRIIAGNSSRVIGEGGFSTVYLAHLNLTSIDPQHHRTTTTTPAALKIHTNTSTSERLSRLFKQELHIMLQIRHPNIVKLLGYCDEQEESALVLEYIPNGSLHDKLHDDIDDENNSSSSSSSSRGGILPWKKRMRIAFQLAQAIDYLHSSCHLQIVHGDIKSSNVLLDDQLNCRLCDLGSAKMGFSSSINNRSRSRSILLAGSPGYIDPHYLRTGIASKKNDVYSYGVILLELITGMEAFSSHNHKLLTSILDPILKNVDDHIMTMMTMGQQLAQITDPRLATAAGGFPPHQELVLMTSLAARCIRHQPSLRPSMVDILGTMSQNIDHH</sequence>
<dbReference type="Gene3D" id="1.10.510.10">
    <property type="entry name" value="Transferase(Phosphotransferase) domain 1"/>
    <property type="match status" value="1"/>
</dbReference>
<gene>
    <name evidence="5" type="ORF">Sjap_005866</name>
</gene>
<evidence type="ECO:0000256" key="1">
    <source>
        <dbReference type="ARBA" id="ARBA00022741"/>
    </source>
</evidence>
<proteinExistence type="predicted"/>
<dbReference type="InterPro" id="IPR011009">
    <property type="entry name" value="Kinase-like_dom_sf"/>
</dbReference>
<reference evidence="5 6" key="1">
    <citation type="submission" date="2024-01" db="EMBL/GenBank/DDBJ databases">
        <title>Genome assemblies of Stephania.</title>
        <authorList>
            <person name="Yang L."/>
        </authorList>
    </citation>
    <scope>NUCLEOTIDE SEQUENCE [LARGE SCALE GENOMIC DNA]</scope>
    <source>
        <strain evidence="5">QJT</strain>
        <tissue evidence="5">Leaf</tissue>
    </source>
</reference>
<dbReference type="Proteomes" id="UP001417504">
    <property type="component" value="Unassembled WGS sequence"/>
</dbReference>
<feature type="region of interest" description="Disordered" evidence="3">
    <location>
        <begin position="15"/>
        <end position="43"/>
    </location>
</feature>
<dbReference type="Gene3D" id="3.30.200.20">
    <property type="entry name" value="Phosphorylase Kinase, domain 1"/>
    <property type="match status" value="1"/>
</dbReference>
<keyword evidence="2" id="KW-0067">ATP-binding</keyword>
<dbReference type="GO" id="GO:0004672">
    <property type="term" value="F:protein kinase activity"/>
    <property type="evidence" value="ECO:0007669"/>
    <property type="project" value="InterPro"/>
</dbReference>
<dbReference type="GO" id="GO:0005524">
    <property type="term" value="F:ATP binding"/>
    <property type="evidence" value="ECO:0007669"/>
    <property type="project" value="UniProtKB-KW"/>
</dbReference>
<dbReference type="Pfam" id="PF00069">
    <property type="entry name" value="Pkinase"/>
    <property type="match status" value="1"/>
</dbReference>
<dbReference type="EMBL" id="JBBNAE010000002">
    <property type="protein sequence ID" value="KAK9145963.1"/>
    <property type="molecule type" value="Genomic_DNA"/>
</dbReference>
<evidence type="ECO:0000256" key="2">
    <source>
        <dbReference type="ARBA" id="ARBA00022840"/>
    </source>
</evidence>
<evidence type="ECO:0000256" key="3">
    <source>
        <dbReference type="SAM" id="MobiDB-lite"/>
    </source>
</evidence>
<feature type="domain" description="Protein kinase" evidence="4">
    <location>
        <begin position="66"/>
        <end position="388"/>
    </location>
</feature>
<dbReference type="AlphaFoldDB" id="A0AAP0K4U7"/>
<evidence type="ECO:0000313" key="6">
    <source>
        <dbReference type="Proteomes" id="UP001417504"/>
    </source>
</evidence>
<comment type="caution">
    <text evidence="5">The sequence shown here is derived from an EMBL/GenBank/DDBJ whole genome shotgun (WGS) entry which is preliminary data.</text>
</comment>
<dbReference type="PROSITE" id="PS50011">
    <property type="entry name" value="PROTEIN_KINASE_DOM"/>
    <property type="match status" value="1"/>
</dbReference>
<dbReference type="PANTHER" id="PTHR27001:SF585">
    <property type="entry name" value="OS02G0648100 PROTEIN"/>
    <property type="match status" value="1"/>
</dbReference>
<dbReference type="SMART" id="SM00220">
    <property type="entry name" value="S_TKc"/>
    <property type="match status" value="1"/>
</dbReference>
<organism evidence="5 6">
    <name type="scientific">Stephania japonica</name>
    <dbReference type="NCBI Taxonomy" id="461633"/>
    <lineage>
        <taxon>Eukaryota</taxon>
        <taxon>Viridiplantae</taxon>
        <taxon>Streptophyta</taxon>
        <taxon>Embryophyta</taxon>
        <taxon>Tracheophyta</taxon>
        <taxon>Spermatophyta</taxon>
        <taxon>Magnoliopsida</taxon>
        <taxon>Ranunculales</taxon>
        <taxon>Menispermaceae</taxon>
        <taxon>Menispermoideae</taxon>
        <taxon>Cissampelideae</taxon>
        <taxon>Stephania</taxon>
    </lineage>
</organism>
<protein>
    <recommendedName>
        <fullName evidence="4">Protein kinase domain-containing protein</fullName>
    </recommendedName>
</protein>
<keyword evidence="1" id="KW-0547">Nucleotide-binding</keyword>
<dbReference type="GO" id="GO:0005886">
    <property type="term" value="C:plasma membrane"/>
    <property type="evidence" value="ECO:0007669"/>
    <property type="project" value="TreeGrafter"/>
</dbReference>
<dbReference type="SUPFAM" id="SSF56112">
    <property type="entry name" value="Protein kinase-like (PK-like)"/>
    <property type="match status" value="1"/>
</dbReference>
<accession>A0AAP0K4U7</accession>